<dbReference type="OrthoDB" id="9811006at2"/>
<dbReference type="InterPro" id="IPR036761">
    <property type="entry name" value="TTHA0802/YceI-like_sf"/>
</dbReference>
<proteinExistence type="predicted"/>
<protein>
    <submittedName>
        <fullName evidence="3">Polyisoprenoid-binding protein</fullName>
    </submittedName>
</protein>
<dbReference type="Pfam" id="PF04264">
    <property type="entry name" value="YceI"/>
    <property type="match status" value="1"/>
</dbReference>
<dbReference type="EMBL" id="DSMR01000083">
    <property type="protein sequence ID" value="HET46766.1"/>
    <property type="molecule type" value="Genomic_DNA"/>
</dbReference>
<dbReference type="EMBL" id="JMFG01000013">
    <property type="protein sequence ID" value="KDA54030.1"/>
    <property type="molecule type" value="Genomic_DNA"/>
</dbReference>
<evidence type="ECO:0000313" key="5">
    <source>
        <dbReference type="Proteomes" id="UP000027284"/>
    </source>
</evidence>
<dbReference type="AlphaFoldDB" id="A0A062XZU0"/>
<dbReference type="PANTHER" id="PTHR34406:SF1">
    <property type="entry name" value="PROTEIN YCEI"/>
    <property type="match status" value="1"/>
</dbReference>
<dbReference type="SMART" id="SM00867">
    <property type="entry name" value="YceI"/>
    <property type="match status" value="1"/>
</dbReference>
<evidence type="ECO:0000313" key="4">
    <source>
        <dbReference type="EMBL" id="KDA54030.1"/>
    </source>
</evidence>
<reference evidence="3" key="2">
    <citation type="journal article" date="2020" name="mSystems">
        <title>Genome- and Community-Level Interaction Insights into Carbon Utilization and Element Cycling Functions of Hydrothermarchaeota in Hydrothermal Sediment.</title>
        <authorList>
            <person name="Zhou Z."/>
            <person name="Liu Y."/>
            <person name="Xu W."/>
            <person name="Pan J."/>
            <person name="Luo Z.H."/>
            <person name="Li M."/>
        </authorList>
    </citation>
    <scope>NUCLEOTIDE SEQUENCE [LARGE SCALE GENOMIC DNA]</scope>
    <source>
        <strain evidence="3">SpSt-299</strain>
    </source>
</reference>
<sequence>MRKVVLVFAASLLALGAQAQEQKTVWSLDPAHSSVGFSVRHMMVSNVRGEFTQFSVSVTTVADKPETAQVEVSIQAASIDTRIADRDKHLRSADFLDVEKFPTITFVSKKVEPAGNGKFRVTGDLTIKGVSKPVVLEAEVSPVMKDPWGNLRVGVHATTTINRKDFGVSWHKVLDTGEVVVGDDVRVILDVELVRKP</sequence>
<dbReference type="PANTHER" id="PTHR34406">
    <property type="entry name" value="PROTEIN YCEI"/>
    <property type="match status" value="1"/>
</dbReference>
<dbReference type="RefSeq" id="WP_038048382.1">
    <property type="nucleotide sequence ID" value="NZ_JMFG01000013.1"/>
</dbReference>
<keyword evidence="5" id="KW-1185">Reference proteome</keyword>
<organism evidence="4 5">
    <name type="scientific">Thermoanaerobaculum aquaticum</name>
    <dbReference type="NCBI Taxonomy" id="1312852"/>
    <lineage>
        <taxon>Bacteria</taxon>
        <taxon>Pseudomonadati</taxon>
        <taxon>Acidobacteriota</taxon>
        <taxon>Thermoanaerobaculia</taxon>
        <taxon>Thermoanaerobaculales</taxon>
        <taxon>Thermoanaerobaculaceae</taxon>
        <taxon>Thermoanaerobaculum</taxon>
    </lineage>
</organism>
<dbReference type="Gene3D" id="2.40.128.110">
    <property type="entry name" value="Lipid/polyisoprenoid-binding, YceI-like"/>
    <property type="match status" value="1"/>
</dbReference>
<gene>
    <name evidence="4" type="ORF">EG19_01255</name>
    <name evidence="3" type="ORF">ENQ31_01170</name>
</gene>
<keyword evidence="1" id="KW-0732">Signal</keyword>
<name>A0A062XZU0_9BACT</name>
<feature type="chain" id="PRO_5035544177" evidence="1">
    <location>
        <begin position="20"/>
        <end position="197"/>
    </location>
</feature>
<evidence type="ECO:0000256" key="1">
    <source>
        <dbReference type="SAM" id="SignalP"/>
    </source>
</evidence>
<evidence type="ECO:0000313" key="3">
    <source>
        <dbReference type="EMBL" id="HET46766.1"/>
    </source>
</evidence>
<feature type="domain" description="Lipid/polyisoprenoid-binding YceI-like" evidence="2">
    <location>
        <begin position="25"/>
        <end position="194"/>
    </location>
</feature>
<evidence type="ECO:0000259" key="2">
    <source>
        <dbReference type="SMART" id="SM00867"/>
    </source>
</evidence>
<reference evidence="4 5" key="1">
    <citation type="submission" date="2014-04" db="EMBL/GenBank/DDBJ databases">
        <title>The Genome Sequence of Thermoanaerobaculum aquaticum MP-01, The First Cultivated Group 23 Acidobacterium.</title>
        <authorList>
            <person name="Stamps B.W."/>
            <person name="Losey N.A."/>
            <person name="Lawson P.A."/>
            <person name="Stevenson B.S."/>
        </authorList>
    </citation>
    <scope>NUCLEOTIDE SEQUENCE [LARGE SCALE GENOMIC DNA]</scope>
    <source>
        <strain evidence="4 5">MP-01</strain>
    </source>
</reference>
<dbReference type="SUPFAM" id="SSF101874">
    <property type="entry name" value="YceI-like"/>
    <property type="match status" value="1"/>
</dbReference>
<comment type="caution">
    <text evidence="4">The sequence shown here is derived from an EMBL/GenBank/DDBJ whole genome shotgun (WGS) entry which is preliminary data.</text>
</comment>
<accession>A0A062XZU0</accession>
<dbReference type="InterPro" id="IPR007372">
    <property type="entry name" value="Lipid/polyisoprenoid-bd_YceI"/>
</dbReference>
<feature type="signal peptide" evidence="1">
    <location>
        <begin position="1"/>
        <end position="19"/>
    </location>
</feature>
<dbReference type="Proteomes" id="UP000027284">
    <property type="component" value="Unassembled WGS sequence"/>
</dbReference>